<dbReference type="InterPro" id="IPR050351">
    <property type="entry name" value="BphY/WalK/GraS-like"/>
</dbReference>
<comment type="catalytic activity">
    <reaction evidence="1">
        <text>ATP + protein L-histidine = ADP + protein N-phospho-L-histidine.</text>
        <dbReference type="EC" id="2.7.13.3"/>
    </reaction>
</comment>
<name>A0A2N6K606_FISMU</name>
<protein>
    <recommendedName>
        <fullName evidence="2">histidine kinase</fullName>
        <ecNumber evidence="2">2.7.13.3</ecNumber>
    </recommendedName>
</protein>
<dbReference type="PANTHER" id="PTHR42878:SF15">
    <property type="entry name" value="BACTERIOPHYTOCHROME"/>
    <property type="match status" value="1"/>
</dbReference>
<feature type="domain" description="Histidine kinase" evidence="6">
    <location>
        <begin position="15"/>
        <end position="87"/>
    </location>
</feature>
<evidence type="ECO:0000256" key="1">
    <source>
        <dbReference type="ARBA" id="ARBA00000085"/>
    </source>
</evidence>
<proteinExistence type="predicted"/>
<dbReference type="InterPro" id="IPR005467">
    <property type="entry name" value="His_kinase_dom"/>
</dbReference>
<evidence type="ECO:0000259" key="6">
    <source>
        <dbReference type="PROSITE" id="PS50109"/>
    </source>
</evidence>
<gene>
    <name evidence="7" type="ORF">CEN44_06640</name>
</gene>
<dbReference type="PROSITE" id="PS50109">
    <property type="entry name" value="HIS_KIN"/>
    <property type="match status" value="1"/>
</dbReference>
<dbReference type="InterPro" id="IPR003594">
    <property type="entry name" value="HATPase_dom"/>
</dbReference>
<dbReference type="InterPro" id="IPR036890">
    <property type="entry name" value="HATPase_C_sf"/>
</dbReference>
<organism evidence="7 8">
    <name type="scientific">Fischerella muscicola CCMEE 5323</name>
    <dbReference type="NCBI Taxonomy" id="2019572"/>
    <lineage>
        <taxon>Bacteria</taxon>
        <taxon>Bacillati</taxon>
        <taxon>Cyanobacteriota</taxon>
        <taxon>Cyanophyceae</taxon>
        <taxon>Nostocales</taxon>
        <taxon>Hapalosiphonaceae</taxon>
        <taxon>Fischerella</taxon>
    </lineage>
</organism>
<keyword evidence="7" id="KW-0547">Nucleotide-binding</keyword>
<evidence type="ECO:0000313" key="7">
    <source>
        <dbReference type="EMBL" id="PLZ92202.1"/>
    </source>
</evidence>
<dbReference type="GO" id="GO:0030295">
    <property type="term" value="F:protein kinase activator activity"/>
    <property type="evidence" value="ECO:0007669"/>
    <property type="project" value="TreeGrafter"/>
</dbReference>
<dbReference type="EMBL" id="NRQW01000130">
    <property type="protein sequence ID" value="PLZ92202.1"/>
    <property type="molecule type" value="Genomic_DNA"/>
</dbReference>
<keyword evidence="3" id="KW-0808">Transferase</keyword>
<dbReference type="GO" id="GO:0000156">
    <property type="term" value="F:phosphorelay response regulator activity"/>
    <property type="evidence" value="ECO:0007669"/>
    <property type="project" value="TreeGrafter"/>
</dbReference>
<dbReference type="GO" id="GO:0004673">
    <property type="term" value="F:protein histidine kinase activity"/>
    <property type="evidence" value="ECO:0007669"/>
    <property type="project" value="UniProtKB-EC"/>
</dbReference>
<dbReference type="PRINTS" id="PR00344">
    <property type="entry name" value="BCTRLSENSOR"/>
</dbReference>
<comment type="caution">
    <text evidence="7">The sequence shown here is derived from an EMBL/GenBank/DDBJ whole genome shotgun (WGS) entry which is preliminary data.</text>
</comment>
<dbReference type="Gene3D" id="3.30.565.10">
    <property type="entry name" value="Histidine kinase-like ATPase, C-terminal domain"/>
    <property type="match status" value="1"/>
</dbReference>
<dbReference type="Proteomes" id="UP000235036">
    <property type="component" value="Unassembled WGS sequence"/>
</dbReference>
<evidence type="ECO:0000313" key="8">
    <source>
        <dbReference type="Proteomes" id="UP000235036"/>
    </source>
</evidence>
<keyword evidence="7" id="KW-0067">ATP-binding</keyword>
<accession>A0A2N6K606</accession>
<dbReference type="GO" id="GO:0007234">
    <property type="term" value="P:osmosensory signaling via phosphorelay pathway"/>
    <property type="evidence" value="ECO:0007669"/>
    <property type="project" value="TreeGrafter"/>
</dbReference>
<evidence type="ECO:0000256" key="3">
    <source>
        <dbReference type="ARBA" id="ARBA00022679"/>
    </source>
</evidence>
<dbReference type="GO" id="GO:0005524">
    <property type="term" value="F:ATP binding"/>
    <property type="evidence" value="ECO:0007669"/>
    <property type="project" value="UniProtKB-KW"/>
</dbReference>
<evidence type="ECO:0000256" key="4">
    <source>
        <dbReference type="ARBA" id="ARBA00022777"/>
    </source>
</evidence>
<keyword evidence="5" id="KW-0902">Two-component regulatory system</keyword>
<dbReference type="PANTHER" id="PTHR42878">
    <property type="entry name" value="TWO-COMPONENT HISTIDINE KINASE"/>
    <property type="match status" value="1"/>
</dbReference>
<evidence type="ECO:0000256" key="5">
    <source>
        <dbReference type="ARBA" id="ARBA00023012"/>
    </source>
</evidence>
<keyword evidence="4" id="KW-0418">Kinase</keyword>
<dbReference type="SUPFAM" id="SSF55874">
    <property type="entry name" value="ATPase domain of HSP90 chaperone/DNA topoisomerase II/histidine kinase"/>
    <property type="match status" value="1"/>
</dbReference>
<reference evidence="7 8" key="1">
    <citation type="submission" date="2017-08" db="EMBL/GenBank/DDBJ databases">
        <title>Genomes of Fischerella (Mastigocladus) sp. strains.</title>
        <authorList>
            <person name="Miller S.R."/>
        </authorList>
    </citation>
    <scope>NUCLEOTIDE SEQUENCE [LARGE SCALE GENOMIC DNA]</scope>
    <source>
        <strain evidence="7 8">CCMEE 5323</strain>
    </source>
</reference>
<dbReference type="InterPro" id="IPR004358">
    <property type="entry name" value="Sig_transdc_His_kin-like_C"/>
</dbReference>
<dbReference type="AlphaFoldDB" id="A0A2N6K606"/>
<dbReference type="Pfam" id="PF02518">
    <property type="entry name" value="HATPase_c"/>
    <property type="match status" value="1"/>
</dbReference>
<keyword evidence="8" id="KW-1185">Reference proteome</keyword>
<evidence type="ECO:0000256" key="2">
    <source>
        <dbReference type="ARBA" id="ARBA00012438"/>
    </source>
</evidence>
<sequence length="87" mass="9720">MTPSPHLPTPPSQFIRLWIEDNGIGIPEKYQQQIFGVFERLHGEETYPGTGIGLAIVNKGVERMGGRVGVESRLNQGSRFWIQLSKA</sequence>
<dbReference type="EC" id="2.7.13.3" evidence="2"/>